<dbReference type="Gene3D" id="2.60.40.420">
    <property type="entry name" value="Cupredoxins - blue copper proteins"/>
    <property type="match status" value="1"/>
</dbReference>
<dbReference type="RefSeq" id="WP_040696781.1">
    <property type="nucleotide sequence ID" value="NZ_AHBZ03000026.1"/>
</dbReference>
<accession>A0AAD4AFR6</accession>
<name>A0AAD4AFR6_9GAMM</name>
<comment type="caution">
    <text evidence="1">The sequence shown here is derived from an EMBL/GenBank/DDBJ whole genome shotgun (WGS) entry which is preliminary data.</text>
</comment>
<evidence type="ECO:0000313" key="1">
    <source>
        <dbReference type="EMBL" id="KAF7765156.1"/>
    </source>
</evidence>
<proteinExistence type="predicted"/>
<dbReference type="InterPro" id="IPR034242">
    <property type="entry name" value="MauL"/>
</dbReference>
<evidence type="ECO:0008006" key="3">
    <source>
        <dbReference type="Google" id="ProtNLM"/>
    </source>
</evidence>
<dbReference type="InterPro" id="IPR008972">
    <property type="entry name" value="Cupredoxin"/>
</dbReference>
<reference evidence="1" key="2">
    <citation type="submission" date="2015-03" db="EMBL/GenBank/DDBJ databases">
        <title>Genome sequence of Pseudoalteromonas citrea.</title>
        <authorList>
            <person name="Xie B.-B."/>
            <person name="Rong J.-C."/>
            <person name="Qin Q.-L."/>
            <person name="Zhang Y.-Z."/>
        </authorList>
    </citation>
    <scope>NUCLEOTIDE SEQUENCE</scope>
    <source>
        <strain evidence="1">DSM 8771</strain>
    </source>
</reference>
<gene>
    <name evidence="1" type="ORF">PCIT_a4480</name>
</gene>
<sequence length="212" mass="23925">MKKLMGLACLMGFSCQALEITVKDTLGKPLAGTAVWLEGDLWPVKKASLLKKYSMGQRDRNFTPHALIVPQGASVEFPNFDSILHHVYSFSQPKAFELKLYRDKPQAPIHFTQPGVIELGCNIHDWMLGYILVVSSGVYGLTDEQGKVELPLSDTQVGTAVLKVWHEQFENLNKPESQSLIIRDTSQKEVYQLKRPLLEKLDFLTDETDGYE</sequence>
<evidence type="ECO:0000313" key="2">
    <source>
        <dbReference type="Proteomes" id="UP000016487"/>
    </source>
</evidence>
<organism evidence="1 2">
    <name type="scientific">Pseudoalteromonas citrea</name>
    <dbReference type="NCBI Taxonomy" id="43655"/>
    <lineage>
        <taxon>Bacteria</taxon>
        <taxon>Pseudomonadati</taxon>
        <taxon>Pseudomonadota</taxon>
        <taxon>Gammaproteobacteria</taxon>
        <taxon>Alteromonadales</taxon>
        <taxon>Pseudoalteromonadaceae</taxon>
        <taxon>Pseudoalteromonas</taxon>
    </lineage>
</organism>
<dbReference type="SUPFAM" id="SSF49503">
    <property type="entry name" value="Cupredoxins"/>
    <property type="match status" value="1"/>
</dbReference>
<dbReference type="Proteomes" id="UP000016487">
    <property type="component" value="Unassembled WGS sequence"/>
</dbReference>
<dbReference type="AlphaFoldDB" id="A0AAD4AFR6"/>
<dbReference type="CDD" id="cd04221">
    <property type="entry name" value="MauL"/>
    <property type="match status" value="1"/>
</dbReference>
<dbReference type="EMBL" id="AHBZ03000026">
    <property type="protein sequence ID" value="KAF7765156.1"/>
    <property type="molecule type" value="Genomic_DNA"/>
</dbReference>
<protein>
    <recommendedName>
        <fullName evidence="3">Methylamine utilization protein</fullName>
    </recommendedName>
</protein>
<reference evidence="1" key="1">
    <citation type="journal article" date="2012" name="J. Bacteriol.">
        <title>Genome sequences of type strains of seven species of the marine bacterium Pseudoalteromonas.</title>
        <authorList>
            <person name="Xie B.B."/>
            <person name="Shu Y.L."/>
            <person name="Qin Q.L."/>
            <person name="Rong J.C."/>
            <person name="Zhang X.Y."/>
            <person name="Chen X.L."/>
            <person name="Shi M."/>
            <person name="He H.L."/>
            <person name="Zhou B.C."/>
            <person name="Zhang Y.Z."/>
        </authorList>
    </citation>
    <scope>NUCLEOTIDE SEQUENCE</scope>
    <source>
        <strain evidence="1">DSM 8771</strain>
    </source>
</reference>
<dbReference type="PROSITE" id="PS51257">
    <property type="entry name" value="PROKAR_LIPOPROTEIN"/>
    <property type="match status" value="1"/>
</dbReference>